<keyword evidence="3" id="KW-1185">Reference proteome</keyword>
<dbReference type="Proteomes" id="UP000886998">
    <property type="component" value="Unassembled WGS sequence"/>
</dbReference>
<proteinExistence type="predicted"/>
<accession>A0A8X6MDZ4</accession>
<organism evidence="1 3">
    <name type="scientific">Trichonephila inaurata madagascariensis</name>
    <dbReference type="NCBI Taxonomy" id="2747483"/>
    <lineage>
        <taxon>Eukaryota</taxon>
        <taxon>Metazoa</taxon>
        <taxon>Ecdysozoa</taxon>
        <taxon>Arthropoda</taxon>
        <taxon>Chelicerata</taxon>
        <taxon>Arachnida</taxon>
        <taxon>Araneae</taxon>
        <taxon>Araneomorphae</taxon>
        <taxon>Entelegynae</taxon>
        <taxon>Araneoidea</taxon>
        <taxon>Nephilidae</taxon>
        <taxon>Trichonephila</taxon>
        <taxon>Trichonephila inaurata</taxon>
    </lineage>
</organism>
<gene>
    <name evidence="1" type="ORF">TNIN_193311</name>
    <name evidence="2" type="ORF">TNIN_398971</name>
</gene>
<sequence length="90" mass="10209">MHPYCNLHLCNLNGSLCSDQCYKILVDEGQRISERPVLLSELNHFPIKIRLNSGRSKSQWKQGLVRMEKGEKASTPILVVLPQSLTQYGV</sequence>
<dbReference type="EMBL" id="BMAV01026131">
    <property type="protein sequence ID" value="GFS47713.1"/>
    <property type="molecule type" value="Genomic_DNA"/>
</dbReference>
<comment type="caution">
    <text evidence="1">The sequence shown here is derived from an EMBL/GenBank/DDBJ whole genome shotgun (WGS) entry which is preliminary data.</text>
</comment>
<name>A0A8X6MDZ4_9ARAC</name>
<dbReference type="AlphaFoldDB" id="A0A8X6MDZ4"/>
<protein>
    <submittedName>
        <fullName evidence="1">Uncharacterized protein</fullName>
    </submittedName>
</protein>
<reference evidence="1" key="1">
    <citation type="submission" date="2020-08" db="EMBL/GenBank/DDBJ databases">
        <title>Multicomponent nature underlies the extraordinary mechanical properties of spider dragline silk.</title>
        <authorList>
            <person name="Kono N."/>
            <person name="Nakamura H."/>
            <person name="Mori M."/>
            <person name="Yoshida Y."/>
            <person name="Ohtoshi R."/>
            <person name="Malay A.D."/>
            <person name="Moran D.A.P."/>
            <person name="Tomita M."/>
            <person name="Numata K."/>
            <person name="Arakawa K."/>
        </authorList>
    </citation>
    <scope>NUCLEOTIDE SEQUENCE</scope>
</reference>
<evidence type="ECO:0000313" key="2">
    <source>
        <dbReference type="EMBL" id="GFY61932.1"/>
    </source>
</evidence>
<dbReference type="EMBL" id="BMAV01013939">
    <property type="protein sequence ID" value="GFY61932.1"/>
    <property type="molecule type" value="Genomic_DNA"/>
</dbReference>
<evidence type="ECO:0000313" key="3">
    <source>
        <dbReference type="Proteomes" id="UP000886998"/>
    </source>
</evidence>
<evidence type="ECO:0000313" key="1">
    <source>
        <dbReference type="EMBL" id="GFS47713.1"/>
    </source>
</evidence>